<dbReference type="EMBL" id="BNCP01000035">
    <property type="protein sequence ID" value="GIL86147.1"/>
    <property type="molecule type" value="Genomic_DNA"/>
</dbReference>
<feature type="region of interest" description="Disordered" evidence="1">
    <location>
        <begin position="86"/>
        <end position="108"/>
    </location>
</feature>
<dbReference type="AlphaFoldDB" id="A0A8J4FVQ5"/>
<protein>
    <submittedName>
        <fullName evidence="2">Uncharacterized protein</fullName>
    </submittedName>
</protein>
<feature type="compositionally biased region" description="Basic and acidic residues" evidence="1">
    <location>
        <begin position="87"/>
        <end position="97"/>
    </location>
</feature>
<evidence type="ECO:0000256" key="1">
    <source>
        <dbReference type="SAM" id="MobiDB-lite"/>
    </source>
</evidence>
<evidence type="ECO:0000313" key="3">
    <source>
        <dbReference type="Proteomes" id="UP000747110"/>
    </source>
</evidence>
<dbReference type="Proteomes" id="UP000747110">
    <property type="component" value="Unassembled WGS sequence"/>
</dbReference>
<accession>A0A8J4FVQ5</accession>
<name>A0A8J4FVQ5_9CHLO</name>
<sequence length="108" mass="11928">MQGYYGYLPLCDLDVYAAPTVVCCVPNLRTQARDGIRGLPGLPVARPGCREQQVRDRYVLGLSVGASWSQIESVVLARRSGGWRRPLAVEKKNEEPGHNSPRQSSSCR</sequence>
<comment type="caution">
    <text evidence="2">The sequence shown here is derived from an EMBL/GenBank/DDBJ whole genome shotgun (WGS) entry which is preliminary data.</text>
</comment>
<reference evidence="2" key="1">
    <citation type="journal article" date="2021" name="Proc. Natl. Acad. Sci. U.S.A.">
        <title>Three genomes in the algal genus Volvox reveal the fate of a haploid sex-determining region after a transition to homothallism.</title>
        <authorList>
            <person name="Yamamoto K."/>
            <person name="Hamaji T."/>
            <person name="Kawai-Toyooka H."/>
            <person name="Matsuzaki R."/>
            <person name="Takahashi F."/>
            <person name="Nishimura Y."/>
            <person name="Kawachi M."/>
            <person name="Noguchi H."/>
            <person name="Minakuchi Y."/>
            <person name="Umen J.G."/>
            <person name="Toyoda A."/>
            <person name="Nozaki H."/>
        </authorList>
    </citation>
    <scope>NUCLEOTIDE SEQUENCE</scope>
    <source>
        <strain evidence="2">NIES-3786</strain>
    </source>
</reference>
<gene>
    <name evidence="2" type="ORF">Vretifemale_14512</name>
</gene>
<organism evidence="2 3">
    <name type="scientific">Volvox reticuliferus</name>
    <dbReference type="NCBI Taxonomy" id="1737510"/>
    <lineage>
        <taxon>Eukaryota</taxon>
        <taxon>Viridiplantae</taxon>
        <taxon>Chlorophyta</taxon>
        <taxon>core chlorophytes</taxon>
        <taxon>Chlorophyceae</taxon>
        <taxon>CS clade</taxon>
        <taxon>Chlamydomonadales</taxon>
        <taxon>Volvocaceae</taxon>
        <taxon>Volvox</taxon>
    </lineage>
</organism>
<keyword evidence="3" id="KW-1185">Reference proteome</keyword>
<proteinExistence type="predicted"/>
<evidence type="ECO:0000313" key="2">
    <source>
        <dbReference type="EMBL" id="GIL86147.1"/>
    </source>
</evidence>